<keyword evidence="3" id="KW-1185">Reference proteome</keyword>
<evidence type="ECO:0000259" key="1">
    <source>
        <dbReference type="Pfam" id="PF10105"/>
    </source>
</evidence>
<evidence type="ECO:0000313" key="3">
    <source>
        <dbReference type="Proteomes" id="UP000704762"/>
    </source>
</evidence>
<dbReference type="NCBIfam" id="TIGR03936">
    <property type="entry name" value="sam_1_link_chp"/>
    <property type="match status" value="1"/>
</dbReference>
<dbReference type="Proteomes" id="UP000704762">
    <property type="component" value="Unassembled WGS sequence"/>
</dbReference>
<name>A0ABS2RMQ0_9ACTN</name>
<dbReference type="InterPro" id="IPR018768">
    <property type="entry name" value="DUF2344"/>
</dbReference>
<proteinExistence type="predicted"/>
<organism evidence="2 3">
    <name type="scientific">Microlunatus panaciterrae</name>
    <dbReference type="NCBI Taxonomy" id="400768"/>
    <lineage>
        <taxon>Bacteria</taxon>
        <taxon>Bacillati</taxon>
        <taxon>Actinomycetota</taxon>
        <taxon>Actinomycetes</taxon>
        <taxon>Propionibacteriales</taxon>
        <taxon>Propionibacteriaceae</taxon>
        <taxon>Microlunatus</taxon>
    </lineage>
</organism>
<dbReference type="Pfam" id="PF10105">
    <property type="entry name" value="DUF2344"/>
    <property type="match status" value="1"/>
</dbReference>
<sequence>MSEKQRTQPEQHAPPVQKMRLRYAKRGRARFTSHRDFSRAFERALRRAGIPMAYSSGFSPHPRISYANASPTGAASEAEYLEIGLAAECDPDRVRAALDEALPPGLDVVEAIVAPPGALADLLTGSLWQIRLPGIDAAELGAACENFLGQSSVLVQRMTKNGIRSFDARQAVVSLRVSDGEILLVCRHQTPLVRPDDVLTALGEVSPSFAPVEVPVITRLAQGTLEEETGEIADPLTVR</sequence>
<comment type="caution">
    <text evidence="2">The sequence shown here is derived from an EMBL/GenBank/DDBJ whole genome shotgun (WGS) entry which is preliminary data.</text>
</comment>
<reference evidence="2 3" key="1">
    <citation type="submission" date="2021-01" db="EMBL/GenBank/DDBJ databases">
        <title>Sequencing the genomes of 1000 actinobacteria strains.</title>
        <authorList>
            <person name="Klenk H.-P."/>
        </authorList>
    </citation>
    <scope>NUCLEOTIDE SEQUENCE [LARGE SCALE GENOMIC DNA]</scope>
    <source>
        <strain evidence="2 3">DSM 18662</strain>
    </source>
</reference>
<accession>A0ABS2RMQ0</accession>
<dbReference type="EMBL" id="JAFBCF010000001">
    <property type="protein sequence ID" value="MBM7799953.1"/>
    <property type="molecule type" value="Genomic_DNA"/>
</dbReference>
<feature type="domain" description="DUF2344" evidence="1">
    <location>
        <begin position="18"/>
        <end position="195"/>
    </location>
</feature>
<gene>
    <name evidence="2" type="ORF">JOE57_002874</name>
</gene>
<dbReference type="RefSeq" id="WP_338041323.1">
    <property type="nucleotide sequence ID" value="NZ_BAAAQP010000003.1"/>
</dbReference>
<protein>
    <submittedName>
        <fullName evidence="2">Radical SAM-linked protein</fullName>
    </submittedName>
</protein>
<evidence type="ECO:0000313" key="2">
    <source>
        <dbReference type="EMBL" id="MBM7799953.1"/>
    </source>
</evidence>